<evidence type="ECO:0000259" key="1">
    <source>
        <dbReference type="Pfam" id="PF01266"/>
    </source>
</evidence>
<feature type="domain" description="FAD dependent oxidoreductase" evidence="1">
    <location>
        <begin position="8"/>
        <end position="68"/>
    </location>
</feature>
<evidence type="ECO:0000313" key="2">
    <source>
        <dbReference type="EMBL" id="SVD90007.1"/>
    </source>
</evidence>
<accession>A0A382Z3A2</accession>
<reference evidence="2" key="1">
    <citation type="submission" date="2018-05" db="EMBL/GenBank/DDBJ databases">
        <authorList>
            <person name="Lanie J.A."/>
            <person name="Ng W.-L."/>
            <person name="Kazmierczak K.M."/>
            <person name="Andrzejewski T.M."/>
            <person name="Davidsen T.M."/>
            <person name="Wayne K.J."/>
            <person name="Tettelin H."/>
            <person name="Glass J.I."/>
            <person name="Rusch D."/>
            <person name="Podicherti R."/>
            <person name="Tsui H.-C.T."/>
            <person name="Winkler M.E."/>
        </authorList>
    </citation>
    <scope>NUCLEOTIDE SEQUENCE</scope>
</reference>
<dbReference type="AlphaFoldDB" id="A0A382Z3A2"/>
<protein>
    <recommendedName>
        <fullName evidence="1">FAD dependent oxidoreductase domain-containing protein</fullName>
    </recommendedName>
</protein>
<dbReference type="InterPro" id="IPR006076">
    <property type="entry name" value="FAD-dep_OxRdtase"/>
</dbReference>
<dbReference type="PANTHER" id="PTHR42685:SF22">
    <property type="entry name" value="CONDITIONED MEDIUM FACTOR RECEPTOR 1"/>
    <property type="match status" value="1"/>
</dbReference>
<dbReference type="PANTHER" id="PTHR42685">
    <property type="entry name" value="GERANYLGERANYL DIPHOSPHATE REDUCTASE"/>
    <property type="match status" value="1"/>
</dbReference>
<organism evidence="2">
    <name type="scientific">marine metagenome</name>
    <dbReference type="NCBI Taxonomy" id="408172"/>
    <lineage>
        <taxon>unclassified sequences</taxon>
        <taxon>metagenomes</taxon>
        <taxon>ecological metagenomes</taxon>
    </lineage>
</organism>
<dbReference type="InterPro" id="IPR050407">
    <property type="entry name" value="Geranylgeranyl_reductase"/>
</dbReference>
<dbReference type="SUPFAM" id="SSF51905">
    <property type="entry name" value="FAD/NAD(P)-binding domain"/>
    <property type="match status" value="1"/>
</dbReference>
<dbReference type="Pfam" id="PF01266">
    <property type="entry name" value="DAO"/>
    <property type="match status" value="1"/>
</dbReference>
<proteinExistence type="predicted"/>
<dbReference type="Gene3D" id="3.50.50.60">
    <property type="entry name" value="FAD/NAD(P)-binding domain"/>
    <property type="match status" value="1"/>
</dbReference>
<sequence length="163" mass="18455">MTMQTFETIIIGGGPAGSSCAWTLEKHGHEVALLDTAVFPRTKLCAGWVTPKVLEDLELEPESVPGLVELTRMNLHWRDSKRYLPLPSKQYSIRRSEFDHFLLERTQLSPIQHHARNITYDGDTYVIDDAFRCKHLVGAGGTQCPVKRAFFPLSHRKRANVAI</sequence>
<name>A0A382Z3A2_9ZZZZ</name>
<feature type="non-terminal residue" evidence="2">
    <location>
        <position position="163"/>
    </location>
</feature>
<gene>
    <name evidence="2" type="ORF">METZ01_LOCUS442861</name>
</gene>
<dbReference type="InterPro" id="IPR036188">
    <property type="entry name" value="FAD/NAD-bd_sf"/>
</dbReference>
<dbReference type="EMBL" id="UINC01180683">
    <property type="protein sequence ID" value="SVD90007.1"/>
    <property type="molecule type" value="Genomic_DNA"/>
</dbReference>
<dbReference type="PRINTS" id="PR00420">
    <property type="entry name" value="RNGMNOXGNASE"/>
</dbReference>